<evidence type="ECO:0000313" key="11">
    <source>
        <dbReference type="EnsemblProtists" id="HpaP813748"/>
    </source>
</evidence>
<dbReference type="InterPro" id="IPR026028">
    <property type="entry name" value="V-type_ATPase_116kDa_su_euka"/>
</dbReference>
<keyword evidence="6 10" id="KW-1133">Transmembrane helix</keyword>
<proteinExistence type="inferred from homology"/>
<evidence type="ECO:0000256" key="6">
    <source>
        <dbReference type="ARBA" id="ARBA00022989"/>
    </source>
</evidence>
<keyword evidence="5" id="KW-0375">Hydrogen ion transport</keyword>
<organism evidence="11 12">
    <name type="scientific">Hyaloperonospora arabidopsidis (strain Emoy2)</name>
    <name type="common">Downy mildew agent</name>
    <name type="synonym">Peronospora arabidopsidis</name>
    <dbReference type="NCBI Taxonomy" id="559515"/>
    <lineage>
        <taxon>Eukaryota</taxon>
        <taxon>Sar</taxon>
        <taxon>Stramenopiles</taxon>
        <taxon>Oomycota</taxon>
        <taxon>Peronosporomycetes</taxon>
        <taxon>Peronosporales</taxon>
        <taxon>Peronosporaceae</taxon>
        <taxon>Hyaloperonospora</taxon>
    </lineage>
</organism>
<keyword evidence="9" id="KW-0175">Coiled coil</keyword>
<reference evidence="12" key="1">
    <citation type="journal article" date="2010" name="Science">
        <title>Signatures of adaptation to obligate biotrophy in the Hyaloperonospora arabidopsidis genome.</title>
        <authorList>
            <person name="Baxter L."/>
            <person name="Tripathy S."/>
            <person name="Ishaque N."/>
            <person name="Boot N."/>
            <person name="Cabral A."/>
            <person name="Kemen E."/>
            <person name="Thines M."/>
            <person name="Ah-Fong A."/>
            <person name="Anderson R."/>
            <person name="Badejoko W."/>
            <person name="Bittner-Eddy P."/>
            <person name="Boore J.L."/>
            <person name="Chibucos M.C."/>
            <person name="Coates M."/>
            <person name="Dehal P."/>
            <person name="Delehaunty K."/>
            <person name="Dong S."/>
            <person name="Downton P."/>
            <person name="Dumas B."/>
            <person name="Fabro G."/>
            <person name="Fronick C."/>
            <person name="Fuerstenberg S.I."/>
            <person name="Fulton L."/>
            <person name="Gaulin E."/>
            <person name="Govers F."/>
            <person name="Hughes L."/>
            <person name="Humphray S."/>
            <person name="Jiang R.H."/>
            <person name="Judelson H."/>
            <person name="Kamoun S."/>
            <person name="Kyung K."/>
            <person name="Meijer H."/>
            <person name="Minx P."/>
            <person name="Morris P."/>
            <person name="Nelson J."/>
            <person name="Phuntumart V."/>
            <person name="Qutob D."/>
            <person name="Rehmany A."/>
            <person name="Rougon-Cardoso A."/>
            <person name="Ryden P."/>
            <person name="Torto-Alalibo T."/>
            <person name="Studholme D."/>
            <person name="Wang Y."/>
            <person name="Win J."/>
            <person name="Wood J."/>
            <person name="Clifton S.W."/>
            <person name="Rogers J."/>
            <person name="Van den Ackerveken G."/>
            <person name="Jones J.D."/>
            <person name="McDowell J.M."/>
            <person name="Beynon J."/>
            <person name="Tyler B.M."/>
        </authorList>
    </citation>
    <scope>NUCLEOTIDE SEQUENCE [LARGE SCALE GENOMIC DNA]</scope>
    <source>
        <strain evidence="12">Emoy2</strain>
    </source>
</reference>
<dbReference type="EMBL" id="ABWE02002753">
    <property type="status" value="NOT_ANNOTATED_CDS"/>
    <property type="molecule type" value="Genomic_DNA"/>
</dbReference>
<feature type="transmembrane region" description="Helical" evidence="10">
    <location>
        <begin position="557"/>
        <end position="589"/>
    </location>
</feature>
<reference evidence="11" key="2">
    <citation type="submission" date="2015-06" db="UniProtKB">
        <authorList>
            <consortium name="EnsemblProtists"/>
        </authorList>
    </citation>
    <scope>IDENTIFICATION</scope>
    <source>
        <strain evidence="11">Emoy2</strain>
    </source>
</reference>
<dbReference type="GO" id="GO:0051117">
    <property type="term" value="F:ATPase binding"/>
    <property type="evidence" value="ECO:0007669"/>
    <property type="project" value="TreeGrafter"/>
</dbReference>
<evidence type="ECO:0008006" key="13">
    <source>
        <dbReference type="Google" id="ProtNLM"/>
    </source>
</evidence>
<dbReference type="InParanoid" id="M4C3T0"/>
<evidence type="ECO:0000256" key="4">
    <source>
        <dbReference type="ARBA" id="ARBA00022692"/>
    </source>
</evidence>
<dbReference type="GO" id="GO:0007035">
    <property type="term" value="P:vacuolar acidification"/>
    <property type="evidence" value="ECO:0007669"/>
    <property type="project" value="TreeGrafter"/>
</dbReference>
<dbReference type="EnsemblProtists" id="HpaT813748">
    <property type="protein sequence ID" value="HpaP813748"/>
    <property type="gene ID" value="HpaG813748"/>
</dbReference>
<feature type="coiled-coil region" evidence="9">
    <location>
        <begin position="233"/>
        <end position="267"/>
    </location>
</feature>
<evidence type="ECO:0000256" key="1">
    <source>
        <dbReference type="ARBA" id="ARBA00004141"/>
    </source>
</evidence>
<dbReference type="PANTHER" id="PTHR11629">
    <property type="entry name" value="VACUOLAR PROTON ATPASES"/>
    <property type="match status" value="1"/>
</dbReference>
<evidence type="ECO:0000256" key="2">
    <source>
        <dbReference type="ARBA" id="ARBA00009904"/>
    </source>
</evidence>
<dbReference type="OMA" id="TYVQLYI"/>
<keyword evidence="12" id="KW-1185">Reference proteome</keyword>
<evidence type="ECO:0000256" key="5">
    <source>
        <dbReference type="ARBA" id="ARBA00022781"/>
    </source>
</evidence>
<comment type="similarity">
    <text evidence="2">Belongs to the V-ATPase 116 kDa subunit family.</text>
</comment>
<dbReference type="VEuPathDB" id="FungiDB:HpaG813748"/>
<evidence type="ECO:0000256" key="7">
    <source>
        <dbReference type="ARBA" id="ARBA00023065"/>
    </source>
</evidence>
<comment type="subcellular location">
    <subcellularLocation>
        <location evidence="1">Membrane</location>
        <topology evidence="1">Multi-pass membrane protein</topology>
    </subcellularLocation>
</comment>
<evidence type="ECO:0000256" key="3">
    <source>
        <dbReference type="ARBA" id="ARBA00022448"/>
    </source>
</evidence>
<dbReference type="GO" id="GO:0000220">
    <property type="term" value="C:vacuolar proton-transporting V-type ATPase, V0 domain"/>
    <property type="evidence" value="ECO:0007669"/>
    <property type="project" value="InterPro"/>
</dbReference>
<evidence type="ECO:0000256" key="10">
    <source>
        <dbReference type="SAM" id="Phobius"/>
    </source>
</evidence>
<evidence type="ECO:0000256" key="8">
    <source>
        <dbReference type="ARBA" id="ARBA00023136"/>
    </source>
</evidence>
<dbReference type="HOGENOM" id="CLU_005230_0_2_1"/>
<keyword evidence="7" id="KW-0406">Ion transport</keyword>
<dbReference type="FunCoup" id="M4C3T0">
    <property type="interactions" value="68"/>
</dbReference>
<dbReference type="eggNOG" id="KOG2189">
    <property type="taxonomic scope" value="Eukaryota"/>
</dbReference>
<evidence type="ECO:0000256" key="9">
    <source>
        <dbReference type="SAM" id="Coils"/>
    </source>
</evidence>
<dbReference type="STRING" id="559515.M4C3T0"/>
<dbReference type="AlphaFoldDB" id="M4C3T0"/>
<feature type="transmembrane region" description="Helical" evidence="10">
    <location>
        <begin position="18"/>
        <end position="39"/>
    </location>
</feature>
<feature type="transmembrane region" description="Helical" evidence="10">
    <location>
        <begin position="821"/>
        <end position="840"/>
    </location>
</feature>
<dbReference type="Pfam" id="PF01496">
    <property type="entry name" value="V_ATPase_I"/>
    <property type="match status" value="1"/>
</dbReference>
<dbReference type="PIRSF" id="PIRSF001293">
    <property type="entry name" value="ATP6V0A1"/>
    <property type="match status" value="1"/>
</dbReference>
<name>M4C3T0_HYAAE</name>
<keyword evidence="3" id="KW-0813">Transport</keyword>
<feature type="transmembrane region" description="Helical" evidence="10">
    <location>
        <begin position="741"/>
        <end position="761"/>
    </location>
</feature>
<feature type="transmembrane region" description="Helical" evidence="10">
    <location>
        <begin position="609"/>
        <end position="628"/>
    </location>
</feature>
<dbReference type="GO" id="GO:0046961">
    <property type="term" value="F:proton-transporting ATPase activity, rotational mechanism"/>
    <property type="evidence" value="ECO:0007669"/>
    <property type="project" value="InterPro"/>
</dbReference>
<dbReference type="Proteomes" id="UP000011713">
    <property type="component" value="Unassembled WGS sequence"/>
</dbReference>
<keyword evidence="4 10" id="KW-0812">Transmembrane</keyword>
<dbReference type="InterPro" id="IPR002490">
    <property type="entry name" value="V-ATPase_116kDa_su"/>
</dbReference>
<dbReference type="PANTHER" id="PTHR11629:SF63">
    <property type="entry name" value="V-TYPE PROTON ATPASE SUBUNIT A"/>
    <property type="match status" value="1"/>
</dbReference>
<keyword evidence="8 10" id="KW-0472">Membrane</keyword>
<sequence>MVHRIPCSNVNAGYRPHLLIHCVSTVFLFFVCAVGTLSISNRRRLPSLAGPTHPQPDGHYLLDSLEASQSRAPTIEGLCFYERPSSVVPGFPGGTTGTRVSHVFQRPWVGCKRDRPGSHWIGTAVLTQGTRGTNMKWLRSAEMEYISLIVNEDAAHDCVQKLGDLGVLEFTDLNPELTPFQRRYVNYVKRCDEMERKLRYFDGELAKFSIAPKSAGSMEQFLVKSSAVRYGSQDTAARALDTLERLLEDKEQELLQLNSMHEKLTREFNERKELQEILIRVGEFFEIEIPEVQTMRGSRTVSRSGGYSFVEASVPGEPLGEEASSSLRFRNVTGVVPADERLKFERMIFRMTRGNCFMRFSPIDEPLVDPSTGQPVSKHAFAIFFQSVVIENKLRKICDAFHARLYSLPPMDDRAAIAHLIQSNAGELNQSSHILRRNRESCVLLCRDLGETLESWKWSVLQEKATYHALNMFRADVSGMLRAEGWVIKEAMASVRRAVTQAHAAADDKSMPSLVDTVDKPWPVPPTYFETNKFTDAFQNFVETYGCPRYREINPSVFTAVTFPFLFGVMYGDIGHGLCVMLFGLYLILTEARLEQPGNIGEMTASIYGGRYMLFMMGAFAIYAGIIYNDFFSLPLNLFGSKFAYPNCLDSHDREVKCVAEYMKDGKMTYVNATDVSGGDNVYTIGLDPIWKTSSNELLFFNSFKMKISVIFGIVQMTFGIILKGWNNLYFGDYLTFFFEFVPQIIFAVSLFCYMIVLIVMKWSIDWIARMKHEVCPYNFAGEHTGCRPPSLVNTLINIALAPGSVVDPLYEGQLETQQTLLMLALLSVPAMLFIKPIYLKIQNDRKAPPVNHHVDFDDEAESRVVSHHHGNSGGDHGKDFEFGEVVIHQGIETIEFVLGMVSNTASYLRLWALSLAHSELATVFWEKTMLSTINSDSFIAIFIGFAVFAATTFGVILAMDVLECFLHALRLHWVEFQNKFYKADGHKFHPFSFKQTIKNSQQL</sequence>
<protein>
    <recommendedName>
        <fullName evidence="13">V-type proton ATPase subunit a</fullName>
    </recommendedName>
</protein>
<evidence type="ECO:0000313" key="12">
    <source>
        <dbReference type="Proteomes" id="UP000011713"/>
    </source>
</evidence>
<feature type="transmembrane region" description="Helical" evidence="10">
    <location>
        <begin position="708"/>
        <end position="726"/>
    </location>
</feature>
<accession>M4C3T0</accession>
<feature type="transmembrane region" description="Helical" evidence="10">
    <location>
        <begin position="939"/>
        <end position="963"/>
    </location>
</feature>